<keyword evidence="6" id="KW-1185">Reference proteome</keyword>
<dbReference type="InterPro" id="IPR025669">
    <property type="entry name" value="AAA_dom"/>
</dbReference>
<dbReference type="GO" id="GO:0005524">
    <property type="term" value="F:ATP binding"/>
    <property type="evidence" value="ECO:0007669"/>
    <property type="project" value="UniProtKB-KW"/>
</dbReference>
<name>U7UIR9_9FIRM</name>
<comment type="caution">
    <text evidence="5">The sequence shown here is derived from an EMBL/GenBank/DDBJ whole genome shotgun (WGS) entry which is preliminary data.</text>
</comment>
<evidence type="ECO:0000313" key="6">
    <source>
        <dbReference type="Proteomes" id="UP000017090"/>
    </source>
</evidence>
<dbReference type="Pfam" id="PF13614">
    <property type="entry name" value="AAA_31"/>
    <property type="match status" value="1"/>
</dbReference>
<dbReference type="eggNOG" id="COG2894">
    <property type="taxonomic scope" value="Bacteria"/>
</dbReference>
<keyword evidence="1" id="KW-0547">Nucleotide-binding</keyword>
<evidence type="ECO:0000256" key="1">
    <source>
        <dbReference type="ARBA" id="ARBA00022741"/>
    </source>
</evidence>
<dbReference type="GO" id="GO:0005829">
    <property type="term" value="C:cytosol"/>
    <property type="evidence" value="ECO:0007669"/>
    <property type="project" value="TreeGrafter"/>
</dbReference>
<dbReference type="InterPro" id="IPR027417">
    <property type="entry name" value="P-loop_NTPase"/>
</dbReference>
<feature type="compositionally biased region" description="Basic residues" evidence="3">
    <location>
        <begin position="343"/>
        <end position="358"/>
    </location>
</feature>
<feature type="domain" description="AAA" evidence="4">
    <location>
        <begin position="3"/>
        <end position="162"/>
    </location>
</feature>
<dbReference type="OrthoDB" id="9773088at2"/>
<gene>
    <name evidence="5" type="ORF">HMPREF1250_1088</name>
</gene>
<dbReference type="PATRIC" id="fig|1111454.3.peg.1633"/>
<evidence type="ECO:0000259" key="4">
    <source>
        <dbReference type="Pfam" id="PF13614"/>
    </source>
</evidence>
<evidence type="ECO:0000256" key="2">
    <source>
        <dbReference type="ARBA" id="ARBA00022840"/>
    </source>
</evidence>
<dbReference type="STRING" id="1111454.HMPREF1250_1088"/>
<dbReference type="GO" id="GO:0016887">
    <property type="term" value="F:ATP hydrolysis activity"/>
    <property type="evidence" value="ECO:0007669"/>
    <property type="project" value="TreeGrafter"/>
</dbReference>
<dbReference type="AlphaFoldDB" id="U7UIR9"/>
<dbReference type="PANTHER" id="PTHR43384">
    <property type="entry name" value="SEPTUM SITE-DETERMINING PROTEIN MIND HOMOLOG, CHLOROPLASTIC-RELATED"/>
    <property type="match status" value="1"/>
</dbReference>
<reference evidence="5 6" key="1">
    <citation type="submission" date="2013-09" db="EMBL/GenBank/DDBJ databases">
        <authorList>
            <person name="Durkin A.S."/>
            <person name="Haft D.R."/>
            <person name="McCorrison J."/>
            <person name="Torralba M."/>
            <person name="Gillis M."/>
            <person name="Haft D.H."/>
            <person name="Methe B."/>
            <person name="Sutton G."/>
            <person name="Nelson K.E."/>
        </authorList>
    </citation>
    <scope>NUCLEOTIDE SEQUENCE [LARGE SCALE GENOMIC DNA]</scope>
    <source>
        <strain evidence="5 6">BV3C16-1</strain>
    </source>
</reference>
<dbReference type="Gene3D" id="3.40.50.300">
    <property type="entry name" value="P-loop containing nucleotide triphosphate hydrolases"/>
    <property type="match status" value="1"/>
</dbReference>
<dbReference type="Proteomes" id="UP000017090">
    <property type="component" value="Unassembled WGS sequence"/>
</dbReference>
<dbReference type="PANTHER" id="PTHR43384:SF6">
    <property type="entry name" value="SEPTUM SITE-DETERMINING PROTEIN MIND HOMOLOG, CHLOROPLASTIC"/>
    <property type="match status" value="1"/>
</dbReference>
<organism evidence="5 6">
    <name type="scientific">Megasphaera vaginalis</name>
    <name type="common">ex Srinivasan et al. 2021</name>
    <dbReference type="NCBI Taxonomy" id="1111454"/>
    <lineage>
        <taxon>Bacteria</taxon>
        <taxon>Bacillati</taxon>
        <taxon>Bacillota</taxon>
        <taxon>Negativicutes</taxon>
        <taxon>Veillonellales</taxon>
        <taxon>Veillonellaceae</taxon>
        <taxon>Megasphaera</taxon>
    </lineage>
</organism>
<evidence type="ECO:0000313" key="5">
    <source>
        <dbReference type="EMBL" id="ERT58378.1"/>
    </source>
</evidence>
<feature type="compositionally biased region" description="Basic and acidic residues" evidence="3">
    <location>
        <begin position="328"/>
        <end position="338"/>
    </location>
</feature>
<keyword evidence="2" id="KW-0067">ATP-binding</keyword>
<dbReference type="SUPFAM" id="SSF52540">
    <property type="entry name" value="P-loop containing nucleoside triphosphate hydrolases"/>
    <property type="match status" value="1"/>
</dbReference>
<proteinExistence type="predicted"/>
<dbReference type="RefSeq" id="WP_023054098.1">
    <property type="nucleotide sequence ID" value="NZ_AWXA01000043.1"/>
</dbReference>
<feature type="region of interest" description="Disordered" evidence="3">
    <location>
        <begin position="292"/>
        <end position="358"/>
    </location>
</feature>
<dbReference type="GO" id="GO:0051782">
    <property type="term" value="P:negative regulation of cell division"/>
    <property type="evidence" value="ECO:0007669"/>
    <property type="project" value="TreeGrafter"/>
</dbReference>
<dbReference type="GO" id="GO:0009898">
    <property type="term" value="C:cytoplasmic side of plasma membrane"/>
    <property type="evidence" value="ECO:0007669"/>
    <property type="project" value="TreeGrafter"/>
</dbReference>
<sequence>MSTIIALASGKGGVGKTLCTASLAVSLQRQGFTVLAIDADMGLRNLDLTFGVQDSVFFDISDLIKQRCRREEALISVAEGLDFLAASQQHTWAKVDVPSFQYAVESLSESYDYTLLDCPPGRDRAYKNSVAIADRLFFIIEPTWASMRDASRVMQFCNKHKQFNYDVLFNNFYGNTRGFVTIDKMNDVLNPERIAGLLPHDDELHEAVQSGALLEVPAANSFFRAMEETTAYITQGRIPDLTYLKTLLPCDGEELAGDNAAITQEEIAEMNRIWALADAELKRVAENLPPAAVAAETETGKTSAEPENAGRLEAPDLGAATAPRRTAALRESRQEGERGGLSLRRRRSESRQWRHFRR</sequence>
<accession>U7UIR9</accession>
<dbReference type="EMBL" id="AWXA01000043">
    <property type="protein sequence ID" value="ERT58378.1"/>
    <property type="molecule type" value="Genomic_DNA"/>
</dbReference>
<protein>
    <submittedName>
        <fullName evidence="5">YhjQ protein</fullName>
    </submittedName>
</protein>
<evidence type="ECO:0000256" key="3">
    <source>
        <dbReference type="SAM" id="MobiDB-lite"/>
    </source>
</evidence>
<dbReference type="InterPro" id="IPR050625">
    <property type="entry name" value="ParA/MinD_ATPase"/>
</dbReference>